<proteinExistence type="predicted"/>
<name>A0ABS3HCZ1_9ENTE</name>
<evidence type="ECO:0000256" key="1">
    <source>
        <dbReference type="ARBA" id="ARBA00023015"/>
    </source>
</evidence>
<dbReference type="InterPro" id="IPR001034">
    <property type="entry name" value="DeoR_HTH"/>
</dbReference>
<evidence type="ECO:0000259" key="3">
    <source>
        <dbReference type="PROSITE" id="PS51000"/>
    </source>
</evidence>
<dbReference type="Pfam" id="PF08279">
    <property type="entry name" value="HTH_11"/>
    <property type="match status" value="1"/>
</dbReference>
<gene>
    <name evidence="4" type="ORF">JZO85_03500</name>
</gene>
<dbReference type="PROSITE" id="PS51000">
    <property type="entry name" value="HTH_DEOR_2"/>
    <property type="match status" value="1"/>
</dbReference>
<feature type="domain" description="HTH deoR-type" evidence="3">
    <location>
        <begin position="2"/>
        <end position="61"/>
    </location>
</feature>
<dbReference type="SUPFAM" id="SSF46785">
    <property type="entry name" value="Winged helix' DNA-binding domain"/>
    <property type="match status" value="1"/>
</dbReference>
<reference evidence="4 5" key="1">
    <citation type="submission" date="2021-03" db="EMBL/GenBank/DDBJ databases">
        <title>Enterococcal diversity collection.</title>
        <authorList>
            <person name="Gilmore M.S."/>
            <person name="Schwartzman J."/>
            <person name="Van Tyne D."/>
            <person name="Martin M."/>
            <person name="Earl A.M."/>
            <person name="Manson A.L."/>
            <person name="Straub T."/>
            <person name="Salamzade R."/>
            <person name="Saavedra J."/>
            <person name="Lebreton F."/>
            <person name="Prichula J."/>
            <person name="Schaufler K."/>
            <person name="Gaca A."/>
            <person name="Sgardioli B."/>
            <person name="Wagenaar J."/>
            <person name="Strong T."/>
        </authorList>
    </citation>
    <scope>NUCLEOTIDE SEQUENCE [LARGE SCALE GENOMIC DNA]</scope>
    <source>
        <strain evidence="4 5">MJM16</strain>
    </source>
</reference>
<protein>
    <submittedName>
        <fullName evidence="4">YafY family transcriptional regulator</fullName>
    </submittedName>
</protein>
<sequence length="310" mass="35829">MKTERLLAITMLLIEKKQISAPALAEIFEVSVRTIYRDIDSLSQAGIPVTALPGSKGGIRIMENYKIDQSFFTSADLISLLIGLNSIPSEQISKQAKFTLEKLKTLIPNEAEQEINDRSSQLIVDLSPWTSTESSPPFFKELQEAIHQRQLVSFEYANRSGQKTTRIIEPYRLILKEISWYIQGYCHEKKDFRIFKLIRMENLHVLQQRFDAKKVPEADLGKDVAHQFITIHLEVDFFVKDQLTDRFGQLNFIPIENSQRFSVQFPFIPDEFGYHLLLGFGTRCKCIAPEFVKTELKRRIQRMMATYSGE</sequence>
<keyword evidence="1" id="KW-0805">Transcription regulation</keyword>
<dbReference type="PROSITE" id="PS52050">
    <property type="entry name" value="WYL"/>
    <property type="match status" value="1"/>
</dbReference>
<dbReference type="Gene3D" id="1.10.10.10">
    <property type="entry name" value="Winged helix-like DNA-binding domain superfamily/Winged helix DNA-binding domain"/>
    <property type="match status" value="1"/>
</dbReference>
<dbReference type="InterPro" id="IPR051534">
    <property type="entry name" value="CBASS_pafABC_assoc_protein"/>
</dbReference>
<evidence type="ECO:0000256" key="2">
    <source>
        <dbReference type="ARBA" id="ARBA00023163"/>
    </source>
</evidence>
<dbReference type="EMBL" id="JAFLVR010000008">
    <property type="protein sequence ID" value="MBO0451317.1"/>
    <property type="molecule type" value="Genomic_DNA"/>
</dbReference>
<dbReference type="PANTHER" id="PTHR34580:SF1">
    <property type="entry name" value="PROTEIN PAFC"/>
    <property type="match status" value="1"/>
</dbReference>
<dbReference type="InterPro" id="IPR036390">
    <property type="entry name" value="WH_DNA-bd_sf"/>
</dbReference>
<organism evidence="4 5">
    <name type="scientific">Candidatus Enterococcus murrayae</name>
    <dbReference type="NCBI Taxonomy" id="2815321"/>
    <lineage>
        <taxon>Bacteria</taxon>
        <taxon>Bacillati</taxon>
        <taxon>Bacillota</taxon>
        <taxon>Bacilli</taxon>
        <taxon>Lactobacillales</taxon>
        <taxon>Enterococcaceae</taxon>
        <taxon>Enterococcus</taxon>
    </lineage>
</organism>
<dbReference type="PANTHER" id="PTHR34580">
    <property type="match status" value="1"/>
</dbReference>
<dbReference type="RefSeq" id="WP_207107133.1">
    <property type="nucleotide sequence ID" value="NZ_JAFLVR010000008.1"/>
</dbReference>
<keyword evidence="5" id="KW-1185">Reference proteome</keyword>
<dbReference type="InterPro" id="IPR028349">
    <property type="entry name" value="PafC-like"/>
</dbReference>
<accession>A0ABS3HCZ1</accession>
<dbReference type="InterPro" id="IPR013196">
    <property type="entry name" value="HTH_11"/>
</dbReference>
<evidence type="ECO:0000313" key="5">
    <source>
        <dbReference type="Proteomes" id="UP000664495"/>
    </source>
</evidence>
<evidence type="ECO:0000313" key="4">
    <source>
        <dbReference type="EMBL" id="MBO0451317.1"/>
    </source>
</evidence>
<dbReference type="InterPro" id="IPR036388">
    <property type="entry name" value="WH-like_DNA-bd_sf"/>
</dbReference>
<dbReference type="InterPro" id="IPR026881">
    <property type="entry name" value="WYL_dom"/>
</dbReference>
<dbReference type="Proteomes" id="UP000664495">
    <property type="component" value="Unassembled WGS sequence"/>
</dbReference>
<keyword evidence="2" id="KW-0804">Transcription</keyword>
<dbReference type="PIRSF" id="PIRSF016838">
    <property type="entry name" value="PafC"/>
    <property type="match status" value="1"/>
</dbReference>
<comment type="caution">
    <text evidence="4">The sequence shown here is derived from an EMBL/GenBank/DDBJ whole genome shotgun (WGS) entry which is preliminary data.</text>
</comment>
<dbReference type="Pfam" id="PF13280">
    <property type="entry name" value="WYL"/>
    <property type="match status" value="1"/>
</dbReference>